<dbReference type="PANTHER" id="PTHR43201:SF5">
    <property type="entry name" value="MEDIUM-CHAIN ACYL-COA LIGASE ACSF2, MITOCHONDRIAL"/>
    <property type="match status" value="1"/>
</dbReference>
<feature type="domain" description="AMP-dependent synthetase/ligase" evidence="4">
    <location>
        <begin position="56"/>
        <end position="431"/>
    </location>
</feature>
<dbReference type="Proteomes" id="UP000627369">
    <property type="component" value="Unassembled WGS sequence"/>
</dbReference>
<sequence length="582" mass="63593">MTAVDARTPDTNPPERTRSTVSHHTRTGTVPWPDDVAAHYRSRGYWEDRTLGELLWEVADARPTQDAVVDGDVRLTYAELTARADAAAGRLRELGLEPDDRLLVQMPNGWEFIVLTLACFRAGVIPVMALPAHRRHELTHLASLSEARAVAVPRVLRDFDHERLAHELAAELPDLEHVLALGEAGELDPRSVPLAEVLAPGEDRASERAAADAMRPDPDSPACFLISGGTTGLPKLITRTHNDYACNLRATSATAGLTERDVYLGTLPASHNFPLACPGVLGTLLVGGRVVMLPSPSPVRAFATIEREGVTIAAAVPAVAQRWIEHQEEVGGTQTRTLRVLQVGGSRLPDEHAAKVEPVLGARLQQVFGMAEGLINTTRLDDPADVIVGTQGRPVHEADEVRILDPFGDDVPDGEPGAIYTRGPYTPRGYYNAPEHNERAFLPGGWYGSGDVVVRRTDGNLIVHGRDKDMVNRGGEKISAEEIEGLMYRLGDIKIAAAVSMPDPVLGERLCVYAVVKPGHRAPTLEDVREVFARAEVAGFKYPDRLEIVDQLPMTKVGKIDKRILREDIADRLQERREENAR</sequence>
<dbReference type="AlphaFoldDB" id="A0A919FGH3"/>
<dbReference type="Gene3D" id="3.40.50.12780">
    <property type="entry name" value="N-terminal domain of ligase-like"/>
    <property type="match status" value="1"/>
</dbReference>
<keyword evidence="7" id="KW-1185">Reference proteome</keyword>
<dbReference type="PANTHER" id="PTHR43201">
    <property type="entry name" value="ACYL-COA SYNTHETASE"/>
    <property type="match status" value="1"/>
</dbReference>
<dbReference type="InterPro" id="IPR020845">
    <property type="entry name" value="AMP-binding_CS"/>
</dbReference>
<comment type="caution">
    <text evidence="6">The sequence shown here is derived from an EMBL/GenBank/DDBJ whole genome shotgun (WGS) entry which is preliminary data.</text>
</comment>
<evidence type="ECO:0000256" key="1">
    <source>
        <dbReference type="ARBA" id="ARBA00006432"/>
    </source>
</evidence>
<dbReference type="EMBL" id="BNAS01000001">
    <property type="protein sequence ID" value="GHH64446.1"/>
    <property type="molecule type" value="Genomic_DNA"/>
</dbReference>
<organism evidence="6 7">
    <name type="scientific">Promicromonospora soli</name>
    <dbReference type="NCBI Taxonomy" id="2035533"/>
    <lineage>
        <taxon>Bacteria</taxon>
        <taxon>Bacillati</taxon>
        <taxon>Actinomycetota</taxon>
        <taxon>Actinomycetes</taxon>
        <taxon>Micrococcales</taxon>
        <taxon>Promicromonosporaceae</taxon>
        <taxon>Promicromonospora</taxon>
    </lineage>
</organism>
<dbReference type="InterPro" id="IPR000873">
    <property type="entry name" value="AMP-dep_synth/lig_dom"/>
</dbReference>
<dbReference type="InterPro" id="IPR045851">
    <property type="entry name" value="AMP-bd_C_sf"/>
</dbReference>
<gene>
    <name evidence="6" type="primary">pchD</name>
    <name evidence="6" type="ORF">GCM10017772_00900</name>
</gene>
<proteinExistence type="inferred from homology"/>
<feature type="region of interest" description="Disordered" evidence="3">
    <location>
        <begin position="1"/>
        <end position="30"/>
    </location>
</feature>
<accession>A0A919FGH3</accession>
<name>A0A919FGH3_9MICO</name>
<evidence type="ECO:0000256" key="3">
    <source>
        <dbReference type="SAM" id="MobiDB-lite"/>
    </source>
</evidence>
<dbReference type="GO" id="GO:0006631">
    <property type="term" value="P:fatty acid metabolic process"/>
    <property type="evidence" value="ECO:0007669"/>
    <property type="project" value="TreeGrafter"/>
</dbReference>
<reference evidence="6" key="2">
    <citation type="submission" date="2020-09" db="EMBL/GenBank/DDBJ databases">
        <authorList>
            <person name="Sun Q."/>
            <person name="Zhou Y."/>
        </authorList>
    </citation>
    <scope>NUCLEOTIDE SEQUENCE</scope>
    <source>
        <strain evidence="6">CGMCC 4.7398</strain>
    </source>
</reference>
<evidence type="ECO:0000313" key="6">
    <source>
        <dbReference type="EMBL" id="GHH64446.1"/>
    </source>
</evidence>
<dbReference type="GO" id="GO:0031956">
    <property type="term" value="F:medium-chain fatty acid-CoA ligase activity"/>
    <property type="evidence" value="ECO:0007669"/>
    <property type="project" value="TreeGrafter"/>
</dbReference>
<reference evidence="6" key="1">
    <citation type="journal article" date="2014" name="Int. J. Syst. Evol. Microbiol.">
        <title>Complete genome sequence of Corynebacterium casei LMG S-19264T (=DSM 44701T), isolated from a smear-ripened cheese.</title>
        <authorList>
            <consortium name="US DOE Joint Genome Institute (JGI-PGF)"/>
            <person name="Walter F."/>
            <person name="Albersmeier A."/>
            <person name="Kalinowski J."/>
            <person name="Ruckert C."/>
        </authorList>
    </citation>
    <scope>NUCLEOTIDE SEQUENCE</scope>
    <source>
        <strain evidence="6">CGMCC 4.7398</strain>
    </source>
</reference>
<dbReference type="Pfam" id="PF13193">
    <property type="entry name" value="AMP-binding_C"/>
    <property type="match status" value="1"/>
</dbReference>
<dbReference type="Gene3D" id="3.30.300.30">
    <property type="match status" value="1"/>
</dbReference>
<evidence type="ECO:0000259" key="4">
    <source>
        <dbReference type="Pfam" id="PF00501"/>
    </source>
</evidence>
<evidence type="ECO:0000259" key="5">
    <source>
        <dbReference type="Pfam" id="PF13193"/>
    </source>
</evidence>
<evidence type="ECO:0000256" key="2">
    <source>
        <dbReference type="ARBA" id="ARBA00022598"/>
    </source>
</evidence>
<evidence type="ECO:0000313" key="7">
    <source>
        <dbReference type="Proteomes" id="UP000627369"/>
    </source>
</evidence>
<dbReference type="PROSITE" id="PS00455">
    <property type="entry name" value="AMP_BINDING"/>
    <property type="match status" value="1"/>
</dbReference>
<dbReference type="Pfam" id="PF00501">
    <property type="entry name" value="AMP-binding"/>
    <property type="match status" value="1"/>
</dbReference>
<keyword evidence="2 6" id="KW-0436">Ligase</keyword>
<protein>
    <submittedName>
        <fullName evidence="6">2,3-dihydroxybenzoate-AMP ligase</fullName>
    </submittedName>
</protein>
<dbReference type="InterPro" id="IPR042099">
    <property type="entry name" value="ANL_N_sf"/>
</dbReference>
<comment type="similarity">
    <text evidence="1">Belongs to the ATP-dependent AMP-binding enzyme family.</text>
</comment>
<feature type="domain" description="AMP-binding enzyme C-terminal" evidence="5">
    <location>
        <begin position="482"/>
        <end position="559"/>
    </location>
</feature>
<dbReference type="SUPFAM" id="SSF56801">
    <property type="entry name" value="Acetyl-CoA synthetase-like"/>
    <property type="match status" value="1"/>
</dbReference>
<dbReference type="InterPro" id="IPR025110">
    <property type="entry name" value="AMP-bd_C"/>
</dbReference>